<dbReference type="Gene3D" id="6.10.140.2220">
    <property type="match status" value="1"/>
</dbReference>
<dbReference type="GO" id="GO:0008270">
    <property type="term" value="F:zinc ion binding"/>
    <property type="evidence" value="ECO:0007669"/>
    <property type="project" value="UniProtKB-KW"/>
</dbReference>
<evidence type="ECO:0000256" key="4">
    <source>
        <dbReference type="PROSITE-ProRule" id="PRU00134"/>
    </source>
</evidence>
<keyword evidence="2 4" id="KW-0863">Zinc-finger</keyword>
<keyword evidence="1" id="KW-0479">Metal-binding</keyword>
<evidence type="ECO:0000256" key="2">
    <source>
        <dbReference type="ARBA" id="ARBA00022771"/>
    </source>
</evidence>
<sequence length="659" mass="71870">MSASADLLSRALRENPNRTIEAAKRGSLPDLTTLSSSWQDLPVTPTLTLTILSVFTTHLATSKVPPPPPPSSHAPSSTFKSVQLAFYSLLGLSHITPAHLAQAHPSIIPPLLKAWPGIFAWTTHFLSFWILPESIPNDKAKRDSIDVVTSALCAIARHPRIRPVMMGTPGLLEQATKLWILEDLQGLPPSSEIVPLGSALLDALLTLSPPLILDTIIRAGGAGKANVVAKIAITRLQIAAKAGVVKGIRIAMFADVLNEFSYNADHPLRHALLTSGVVTTVTKALVTVSSAIISNPNDRTLLDATVSLFGYLRNTLESGDGCTWITQSLNAGLLRAFFATVSSSALEMLEKEDREMIFSVLGDVLSRYLVYYSVIRAVENGLGKVDGLERGKGLGGEKGRVWETFLGLAKETIAIAMVWDGNKEKGRTCDNVKCNKVDVKNNFRKCSACQVTLYCSEECQVLAWKEGDHRTVCKLKQREQTDGKLTKIESTDKKFLHHLSLTHAQHSLAHLLSLASTQFASLPLTSLAICIDYTSLPPKFSLKALSAYNEKNEERETTGSETMEERNARMIERVRENGEKHTLVESVLCGGRGRVMLLTVTSGNVLVLGKSGPLGRVPSGGEWDEEEEEYGRDLSEGEVRGAREVLNRLMVRLGDPARF</sequence>
<feature type="domain" description="MYND-type" evidence="6">
    <location>
        <begin position="431"/>
        <end position="473"/>
    </location>
</feature>
<name>A0A067PVS9_9AGAM</name>
<dbReference type="Proteomes" id="UP000027265">
    <property type="component" value="Unassembled WGS sequence"/>
</dbReference>
<reference evidence="8" key="1">
    <citation type="journal article" date="2014" name="Proc. Natl. Acad. Sci. U.S.A.">
        <title>Extensive sampling of basidiomycete genomes demonstrates inadequacy of the white-rot/brown-rot paradigm for wood decay fungi.</title>
        <authorList>
            <person name="Riley R."/>
            <person name="Salamov A.A."/>
            <person name="Brown D.W."/>
            <person name="Nagy L.G."/>
            <person name="Floudas D."/>
            <person name="Held B.W."/>
            <person name="Levasseur A."/>
            <person name="Lombard V."/>
            <person name="Morin E."/>
            <person name="Otillar R."/>
            <person name="Lindquist E.A."/>
            <person name="Sun H."/>
            <person name="LaButti K.M."/>
            <person name="Schmutz J."/>
            <person name="Jabbour D."/>
            <person name="Luo H."/>
            <person name="Baker S.E."/>
            <person name="Pisabarro A.G."/>
            <person name="Walton J.D."/>
            <person name="Blanchette R.A."/>
            <person name="Henrissat B."/>
            <person name="Martin F."/>
            <person name="Cullen D."/>
            <person name="Hibbett D.S."/>
            <person name="Grigoriev I.V."/>
        </authorList>
    </citation>
    <scope>NUCLEOTIDE SEQUENCE [LARGE SCALE GENOMIC DNA]</scope>
    <source>
        <strain evidence="8">MUCL 33604</strain>
    </source>
</reference>
<dbReference type="SUPFAM" id="SSF144232">
    <property type="entry name" value="HIT/MYND zinc finger-like"/>
    <property type="match status" value="1"/>
</dbReference>
<dbReference type="AlphaFoldDB" id="A0A067PVS9"/>
<dbReference type="OrthoDB" id="3040823at2759"/>
<dbReference type="HOGENOM" id="CLU_027660_0_0_1"/>
<evidence type="ECO:0000256" key="3">
    <source>
        <dbReference type="ARBA" id="ARBA00022833"/>
    </source>
</evidence>
<evidence type="ECO:0000313" key="8">
    <source>
        <dbReference type="Proteomes" id="UP000027265"/>
    </source>
</evidence>
<keyword evidence="8" id="KW-1185">Reference proteome</keyword>
<proteinExistence type="predicted"/>
<dbReference type="EMBL" id="KL197725">
    <property type="protein sequence ID" value="KDQ55392.1"/>
    <property type="molecule type" value="Genomic_DNA"/>
</dbReference>
<evidence type="ECO:0000256" key="1">
    <source>
        <dbReference type="ARBA" id="ARBA00022723"/>
    </source>
</evidence>
<dbReference type="InParanoid" id="A0A067PVS9"/>
<dbReference type="InterPro" id="IPR002893">
    <property type="entry name" value="Znf_MYND"/>
</dbReference>
<gene>
    <name evidence="7" type="ORF">JAAARDRAFT_195775</name>
</gene>
<protein>
    <recommendedName>
        <fullName evidence="6">MYND-type domain-containing protein</fullName>
    </recommendedName>
</protein>
<organism evidence="7 8">
    <name type="scientific">Jaapia argillacea MUCL 33604</name>
    <dbReference type="NCBI Taxonomy" id="933084"/>
    <lineage>
        <taxon>Eukaryota</taxon>
        <taxon>Fungi</taxon>
        <taxon>Dikarya</taxon>
        <taxon>Basidiomycota</taxon>
        <taxon>Agaricomycotina</taxon>
        <taxon>Agaricomycetes</taxon>
        <taxon>Agaricomycetidae</taxon>
        <taxon>Jaapiales</taxon>
        <taxon>Jaapiaceae</taxon>
        <taxon>Jaapia</taxon>
    </lineage>
</organism>
<accession>A0A067PVS9</accession>
<dbReference type="Pfam" id="PF01753">
    <property type="entry name" value="zf-MYND"/>
    <property type="match status" value="1"/>
</dbReference>
<evidence type="ECO:0000259" key="6">
    <source>
        <dbReference type="PROSITE" id="PS50865"/>
    </source>
</evidence>
<evidence type="ECO:0000256" key="5">
    <source>
        <dbReference type="SAM" id="MobiDB-lite"/>
    </source>
</evidence>
<dbReference type="PROSITE" id="PS50865">
    <property type="entry name" value="ZF_MYND_2"/>
    <property type="match status" value="1"/>
</dbReference>
<feature type="region of interest" description="Disordered" evidence="5">
    <location>
        <begin position="617"/>
        <end position="636"/>
    </location>
</feature>
<keyword evidence="3" id="KW-0862">Zinc</keyword>
<evidence type="ECO:0000313" key="7">
    <source>
        <dbReference type="EMBL" id="KDQ55392.1"/>
    </source>
</evidence>